<name>A0AAD9UG63_RIDPI</name>
<evidence type="ECO:0000256" key="4">
    <source>
        <dbReference type="ARBA" id="ARBA00043145"/>
    </source>
</evidence>
<dbReference type="CDD" id="cd05271">
    <property type="entry name" value="NDUFA9_like_SDR_a"/>
    <property type="match status" value="1"/>
</dbReference>
<dbReference type="SUPFAM" id="SSF51735">
    <property type="entry name" value="NAD(P)-binding Rossmann-fold domains"/>
    <property type="match status" value="1"/>
</dbReference>
<comment type="caution">
    <text evidence="7">The sequence shown here is derived from an EMBL/GenBank/DDBJ whole genome shotgun (WGS) entry which is preliminary data.</text>
</comment>
<dbReference type="InterPro" id="IPR001509">
    <property type="entry name" value="Epimerase_deHydtase"/>
</dbReference>
<gene>
    <name evidence="7" type="ORF">NP493_138g01010</name>
</gene>
<protein>
    <recommendedName>
        <fullName evidence="2">NADH dehydrogenase [ubiquinone] 1 alpha subcomplex subunit 9, mitochondrial</fullName>
    </recommendedName>
    <alternativeName>
        <fullName evidence="4">Complex I-39kD</fullName>
    </alternativeName>
    <alternativeName>
        <fullName evidence="3">NADH-ubiquinone oxidoreductase 39 kDa subunit</fullName>
    </alternativeName>
</protein>
<sequence>MAALTLPAKSALRAGRHHVTPALGAIYVSKRDRTDIARGHSLNLANYKRGTGGRSSFSGIVATVFGASGFMGRYVVNRLGRIGSQIITPYRGDPYWMRDLKVAGDLGQVISLPYDMKDDDSIRRAMKYSNVVINLIGRDWETKNYSFERVHVDVAAKIARLAKEMGVERYFHISHLNAQPKPTPIYIEGGSKFLRSKYVGELAVREEFPEATILKPADIFGSEDRFIHYYASRWRRAYGTIPLWKGGRQTIKSPVFCSNVAEGIINAIYEPESVGQTYECVGPSRYYLRDLVEYMYRVMRFHNVHIIPITPFFKMKVAFMSRAPNYPILTLDKLDREHLSDEVSGLPTLEDLGVKLVNFEDRIVHETKIHRRLRYQEDKIEDLVMPDPPPVVN</sequence>
<dbReference type="InterPro" id="IPR036291">
    <property type="entry name" value="NAD(P)-bd_dom_sf"/>
</dbReference>
<dbReference type="Proteomes" id="UP001209878">
    <property type="component" value="Unassembled WGS sequence"/>
</dbReference>
<dbReference type="PANTHER" id="PTHR12126:SF11">
    <property type="entry name" value="NADH DEHYDROGENASE [UBIQUINONE] 1 ALPHA SUBCOMPLEX SUBUNIT 9, MITOCHONDRIAL"/>
    <property type="match status" value="1"/>
</dbReference>
<evidence type="ECO:0000256" key="2">
    <source>
        <dbReference type="ARBA" id="ARBA00040720"/>
    </source>
</evidence>
<reference evidence="7" key="1">
    <citation type="journal article" date="2023" name="Mol. Biol. Evol.">
        <title>Third-Generation Sequencing Reveals the Adaptive Role of the Epigenome in Three Deep-Sea Polychaetes.</title>
        <authorList>
            <person name="Perez M."/>
            <person name="Aroh O."/>
            <person name="Sun Y."/>
            <person name="Lan Y."/>
            <person name="Juniper S.K."/>
            <person name="Young C.R."/>
            <person name="Angers B."/>
            <person name="Qian P.Y."/>
        </authorList>
    </citation>
    <scope>NUCLEOTIDE SEQUENCE</scope>
    <source>
        <strain evidence="7">R07B-5</strain>
    </source>
</reference>
<dbReference type="GO" id="GO:0005739">
    <property type="term" value="C:mitochondrion"/>
    <property type="evidence" value="ECO:0007669"/>
    <property type="project" value="TreeGrafter"/>
</dbReference>
<dbReference type="EMBL" id="JAODUO010000138">
    <property type="protein sequence ID" value="KAK2188253.1"/>
    <property type="molecule type" value="Genomic_DNA"/>
</dbReference>
<organism evidence="7 8">
    <name type="scientific">Ridgeia piscesae</name>
    <name type="common">Tubeworm</name>
    <dbReference type="NCBI Taxonomy" id="27915"/>
    <lineage>
        <taxon>Eukaryota</taxon>
        <taxon>Metazoa</taxon>
        <taxon>Spiralia</taxon>
        <taxon>Lophotrochozoa</taxon>
        <taxon>Annelida</taxon>
        <taxon>Polychaeta</taxon>
        <taxon>Sedentaria</taxon>
        <taxon>Canalipalpata</taxon>
        <taxon>Sabellida</taxon>
        <taxon>Siboglinidae</taxon>
        <taxon>Ridgeia</taxon>
    </lineage>
</organism>
<evidence type="ECO:0000313" key="7">
    <source>
        <dbReference type="EMBL" id="KAK2188253.1"/>
    </source>
</evidence>
<keyword evidence="8" id="KW-1185">Reference proteome</keyword>
<evidence type="ECO:0000256" key="1">
    <source>
        <dbReference type="ARBA" id="ARBA00038501"/>
    </source>
</evidence>
<dbReference type="Pfam" id="PF01370">
    <property type="entry name" value="Epimerase"/>
    <property type="match status" value="1"/>
</dbReference>
<accession>A0AAD9UG63</accession>
<evidence type="ECO:0000256" key="5">
    <source>
        <dbReference type="ARBA" id="ARBA00046455"/>
    </source>
</evidence>
<dbReference type="Gene3D" id="3.40.50.720">
    <property type="entry name" value="NAD(P)-binding Rossmann-like Domain"/>
    <property type="match status" value="1"/>
</dbReference>
<evidence type="ECO:0000259" key="6">
    <source>
        <dbReference type="Pfam" id="PF01370"/>
    </source>
</evidence>
<dbReference type="AlphaFoldDB" id="A0AAD9UG63"/>
<feature type="domain" description="NAD-dependent epimerase/dehydratase" evidence="6">
    <location>
        <begin position="63"/>
        <end position="274"/>
    </location>
</feature>
<comment type="subunit">
    <text evidence="5">Complex I is composed of 45 different subunits. This a component of the hydrophobic protein fraction. Interacts with BLOC1S1. Interacts with SLC2A4. Interacts with CLOCK. Interacts with RAB5IF.</text>
</comment>
<evidence type="ECO:0000313" key="8">
    <source>
        <dbReference type="Proteomes" id="UP001209878"/>
    </source>
</evidence>
<dbReference type="GO" id="GO:0044877">
    <property type="term" value="F:protein-containing complex binding"/>
    <property type="evidence" value="ECO:0007669"/>
    <property type="project" value="TreeGrafter"/>
</dbReference>
<evidence type="ECO:0000256" key="3">
    <source>
        <dbReference type="ARBA" id="ARBA00042000"/>
    </source>
</evidence>
<proteinExistence type="inferred from homology"/>
<comment type="similarity">
    <text evidence="1">Belongs to the complex I NDUFA9 subunit family.</text>
</comment>
<dbReference type="PANTHER" id="PTHR12126">
    <property type="entry name" value="NADH-UBIQUINONE OXIDOREDUCTASE 39 KDA SUBUNIT-RELATED"/>
    <property type="match status" value="1"/>
</dbReference>
<dbReference type="InterPro" id="IPR051207">
    <property type="entry name" value="ComplexI_NDUFA9_subunit"/>
</dbReference>